<dbReference type="InterPro" id="IPR024593">
    <property type="entry name" value="DUF3444"/>
</dbReference>
<protein>
    <recommendedName>
        <fullName evidence="1">DUF3444 domain-containing protein</fullName>
    </recommendedName>
</protein>
<evidence type="ECO:0000313" key="3">
    <source>
        <dbReference type="Proteomes" id="UP000489600"/>
    </source>
</evidence>
<evidence type="ECO:0000259" key="1">
    <source>
        <dbReference type="Pfam" id="PF11926"/>
    </source>
</evidence>
<dbReference type="PANTHER" id="PTHR45089">
    <property type="entry name" value="DNAJ HEAT SHOCK AMINO-TERMINAL DOMAIN PROTEIN-RELATED"/>
    <property type="match status" value="1"/>
</dbReference>
<keyword evidence="3" id="KW-1185">Reference proteome</keyword>
<sequence length="126" mass="14334">MSDYVEGVAIKVAILSKVKDSASVFCRYPTGGGSDRLQITPHEFYRFFHSILSTILTRTEPKGVHIIPKPTVELHQMSKTETLFNIHCPKLKKPCKVVFSTSSGQTRLKRIRQDFVDSYYINKVIS</sequence>
<accession>A0A565CUV6</accession>
<dbReference type="PANTHER" id="PTHR45089:SF24">
    <property type="entry name" value="DNAJ HEAT SHOCK N-TERMINAL DOMAIN-CONTAINING PROTEIN"/>
    <property type="match status" value="1"/>
</dbReference>
<name>A0A565CUV6_9BRAS</name>
<reference evidence="2" key="1">
    <citation type="submission" date="2019-07" db="EMBL/GenBank/DDBJ databases">
        <authorList>
            <person name="Dittberner H."/>
        </authorList>
    </citation>
    <scope>NUCLEOTIDE SEQUENCE [LARGE SCALE GENOMIC DNA]</scope>
</reference>
<dbReference type="Proteomes" id="UP000489600">
    <property type="component" value="Unassembled WGS sequence"/>
</dbReference>
<dbReference type="AlphaFoldDB" id="A0A565CUV6"/>
<dbReference type="Pfam" id="PF11926">
    <property type="entry name" value="DUF3444"/>
    <property type="match status" value="1"/>
</dbReference>
<dbReference type="EMBL" id="CABITT030000008">
    <property type="protein sequence ID" value="VVB17485.1"/>
    <property type="molecule type" value="Genomic_DNA"/>
</dbReference>
<evidence type="ECO:0000313" key="2">
    <source>
        <dbReference type="EMBL" id="VVB17485.1"/>
    </source>
</evidence>
<organism evidence="2 3">
    <name type="scientific">Arabis nemorensis</name>
    <dbReference type="NCBI Taxonomy" id="586526"/>
    <lineage>
        <taxon>Eukaryota</taxon>
        <taxon>Viridiplantae</taxon>
        <taxon>Streptophyta</taxon>
        <taxon>Embryophyta</taxon>
        <taxon>Tracheophyta</taxon>
        <taxon>Spermatophyta</taxon>
        <taxon>Magnoliopsida</taxon>
        <taxon>eudicotyledons</taxon>
        <taxon>Gunneridae</taxon>
        <taxon>Pentapetalae</taxon>
        <taxon>rosids</taxon>
        <taxon>malvids</taxon>
        <taxon>Brassicales</taxon>
        <taxon>Brassicaceae</taxon>
        <taxon>Arabideae</taxon>
        <taxon>Arabis</taxon>
    </lineage>
</organism>
<gene>
    <name evidence="2" type="ORF">ANE_LOCUS27929</name>
</gene>
<feature type="domain" description="DUF3444" evidence="1">
    <location>
        <begin position="1"/>
        <end position="60"/>
    </location>
</feature>
<proteinExistence type="predicted"/>
<comment type="caution">
    <text evidence="2">The sequence shown here is derived from an EMBL/GenBank/DDBJ whole genome shotgun (WGS) entry which is preliminary data.</text>
</comment>